<feature type="domain" description="Transposase Tc1-like" evidence="1">
    <location>
        <begin position="71"/>
        <end position="122"/>
    </location>
</feature>
<dbReference type="EMBL" id="CAJOBJ010006120">
    <property type="protein sequence ID" value="CAF4051491.1"/>
    <property type="molecule type" value="Genomic_DNA"/>
</dbReference>
<feature type="domain" description="Tc1-like transposase DDE" evidence="2">
    <location>
        <begin position="132"/>
        <end position="285"/>
    </location>
</feature>
<dbReference type="Gene3D" id="1.10.10.10">
    <property type="entry name" value="Winged helix-like DNA-binding domain superfamily/Winged helix DNA-binding domain"/>
    <property type="match status" value="1"/>
</dbReference>
<evidence type="ECO:0000313" key="3">
    <source>
        <dbReference type="EMBL" id="CAF2115383.1"/>
    </source>
</evidence>
<dbReference type="InterPro" id="IPR036388">
    <property type="entry name" value="WH-like_DNA-bd_sf"/>
</dbReference>
<dbReference type="GO" id="GO:0015074">
    <property type="term" value="P:DNA integration"/>
    <property type="evidence" value="ECO:0007669"/>
    <property type="project" value="InterPro"/>
</dbReference>
<dbReference type="AlphaFoldDB" id="A0A816V3W1"/>
<dbReference type="GO" id="GO:0003677">
    <property type="term" value="F:DNA binding"/>
    <property type="evidence" value="ECO:0007669"/>
    <property type="project" value="InterPro"/>
</dbReference>
<dbReference type="InterPro" id="IPR036397">
    <property type="entry name" value="RNaseH_sf"/>
</dbReference>
<protein>
    <recommendedName>
        <fullName evidence="6">Transposase</fullName>
    </recommendedName>
</protein>
<evidence type="ECO:0008006" key="6">
    <source>
        <dbReference type="Google" id="ProtNLM"/>
    </source>
</evidence>
<evidence type="ECO:0000313" key="4">
    <source>
        <dbReference type="EMBL" id="CAF4051491.1"/>
    </source>
</evidence>
<dbReference type="Proteomes" id="UP000681720">
    <property type="component" value="Unassembled WGS sequence"/>
</dbReference>
<sequence length="324" mass="38858">MGRKAVDITTKRTIILLRASGMSQHEISRKLNIFRNCIYQTINKFNKLHTVATKPRAGRRSKLTDRQKRAIKLQQVRDDTLYRRTVSRILNEFDMFSYVAPRKPRINHRQRYSRLRWCYQHLSWAENDWSNFIFTDESNFEILNRKNRIYIRRFRNDLKRFERSQPRVHKGGSVGIWSYLTYHGLGPIVFYDGSLNSDKYIDILDHHLPTVYEKFLPQSPRKILLQQDNTRPHVSIKTREYFKKKKINPIPWPGNSADLNLMENIWSILDDKLLKYNINNAEQLKTALKMAWMEISHDTIQKLFESMSKRIRQVIKRRGFASHY</sequence>
<dbReference type="GO" id="GO:0006313">
    <property type="term" value="P:DNA transposition"/>
    <property type="evidence" value="ECO:0007669"/>
    <property type="project" value="InterPro"/>
</dbReference>
<dbReference type="SUPFAM" id="SSF46689">
    <property type="entry name" value="Homeodomain-like"/>
    <property type="match status" value="1"/>
</dbReference>
<dbReference type="InterPro" id="IPR002492">
    <property type="entry name" value="Transposase_Tc1-like"/>
</dbReference>
<organism evidence="3 5">
    <name type="scientific">Rotaria magnacalcarata</name>
    <dbReference type="NCBI Taxonomy" id="392030"/>
    <lineage>
        <taxon>Eukaryota</taxon>
        <taxon>Metazoa</taxon>
        <taxon>Spiralia</taxon>
        <taxon>Gnathifera</taxon>
        <taxon>Rotifera</taxon>
        <taxon>Eurotatoria</taxon>
        <taxon>Bdelloidea</taxon>
        <taxon>Philodinida</taxon>
        <taxon>Philodinidae</taxon>
        <taxon>Rotaria</taxon>
    </lineage>
</organism>
<dbReference type="Proteomes" id="UP000663824">
    <property type="component" value="Unassembled WGS sequence"/>
</dbReference>
<dbReference type="InterPro" id="IPR009057">
    <property type="entry name" value="Homeodomain-like_sf"/>
</dbReference>
<dbReference type="Pfam" id="PF01498">
    <property type="entry name" value="HTH_Tnp_Tc3_2"/>
    <property type="match status" value="1"/>
</dbReference>
<comment type="caution">
    <text evidence="3">The sequence shown here is derived from an EMBL/GenBank/DDBJ whole genome shotgun (WGS) entry which is preliminary data.</text>
</comment>
<evidence type="ECO:0000259" key="1">
    <source>
        <dbReference type="Pfam" id="PF01498"/>
    </source>
</evidence>
<name>A0A816V3W1_9BILA</name>
<evidence type="ECO:0000313" key="5">
    <source>
        <dbReference type="Proteomes" id="UP000663824"/>
    </source>
</evidence>
<reference evidence="3" key="1">
    <citation type="submission" date="2021-02" db="EMBL/GenBank/DDBJ databases">
        <authorList>
            <person name="Nowell W R."/>
        </authorList>
    </citation>
    <scope>NUCLEOTIDE SEQUENCE</scope>
</reference>
<dbReference type="Gene3D" id="3.30.420.10">
    <property type="entry name" value="Ribonuclease H-like superfamily/Ribonuclease H"/>
    <property type="match status" value="1"/>
</dbReference>
<dbReference type="InterPro" id="IPR038717">
    <property type="entry name" value="Tc1-like_DDE_dom"/>
</dbReference>
<gene>
    <name evidence="4" type="ORF">GIL414_LOCUS14459</name>
    <name evidence="3" type="ORF">MBJ925_LOCUS24865</name>
</gene>
<dbReference type="InterPro" id="IPR052338">
    <property type="entry name" value="Transposase_5"/>
</dbReference>
<evidence type="ECO:0000259" key="2">
    <source>
        <dbReference type="Pfam" id="PF13358"/>
    </source>
</evidence>
<dbReference type="Pfam" id="PF13358">
    <property type="entry name" value="DDE_3"/>
    <property type="match status" value="1"/>
</dbReference>
<dbReference type="PANTHER" id="PTHR23022:SF134">
    <property type="entry name" value="TRANSPOSABLE ELEMENT TC1 TRANSPOSASE"/>
    <property type="match status" value="1"/>
</dbReference>
<dbReference type="EMBL" id="CAJNRE010012982">
    <property type="protein sequence ID" value="CAF2115383.1"/>
    <property type="molecule type" value="Genomic_DNA"/>
</dbReference>
<proteinExistence type="predicted"/>
<accession>A0A816V3W1</accession>
<dbReference type="PANTHER" id="PTHR23022">
    <property type="entry name" value="TRANSPOSABLE ELEMENT-RELATED"/>
    <property type="match status" value="1"/>
</dbReference>